<evidence type="ECO:0000256" key="2">
    <source>
        <dbReference type="ARBA" id="ARBA00004236"/>
    </source>
</evidence>
<evidence type="ECO:0000256" key="9">
    <source>
        <dbReference type="ARBA" id="ARBA00023136"/>
    </source>
</evidence>
<keyword evidence="4" id="KW-0378">Hydrolase</keyword>
<evidence type="ECO:0000256" key="3">
    <source>
        <dbReference type="ARBA" id="ARBA00022475"/>
    </source>
</evidence>
<evidence type="ECO:0000256" key="6">
    <source>
        <dbReference type="ARBA" id="ARBA00022960"/>
    </source>
</evidence>
<accession>I4EII0</accession>
<keyword evidence="3" id="KW-1003">Cell membrane</keyword>
<dbReference type="GO" id="GO:0008658">
    <property type="term" value="F:penicillin binding"/>
    <property type="evidence" value="ECO:0007669"/>
    <property type="project" value="InterPro"/>
</dbReference>
<keyword evidence="10" id="KW-0961">Cell wall biogenesis/degradation</keyword>
<evidence type="ECO:0000256" key="1">
    <source>
        <dbReference type="ARBA" id="ARBA00004167"/>
    </source>
</evidence>
<dbReference type="InterPro" id="IPR036138">
    <property type="entry name" value="PBP_dimer_sf"/>
</dbReference>
<dbReference type="Pfam" id="PF00905">
    <property type="entry name" value="Transpeptidase"/>
    <property type="match status" value="1"/>
</dbReference>
<feature type="transmembrane region" description="Helical" evidence="11">
    <location>
        <begin position="36"/>
        <end position="54"/>
    </location>
</feature>
<dbReference type="RefSeq" id="WP_008478689.1">
    <property type="nucleotide sequence ID" value="NZ_CAGS01000279.1"/>
</dbReference>
<gene>
    <name evidence="14" type="ORF">NITHO_350006</name>
</gene>
<dbReference type="Proteomes" id="UP000004221">
    <property type="component" value="Unassembled WGS sequence"/>
</dbReference>
<sequence>MQRRHKRMELVRPADRKRRRFGGYFTGDETLTRRMFLLRGLILGGFTVLAGKLWKMQVLDVQDYEDLAMGNVIRPKALKAARGLIVDRNGNLLANNRKSWSVSVIPARLPDEDDRRTYVLGELTKALELKDMLVVRPNALPKGSENFVLQSVATAIGADPNDLIRQVLQGTTKPKLIPIREELTPDDAARLKTAVEQLAGVHVMNRLDYLLGLNPGSDAPVEIKKDVDTKIAMALQANQLYLPGVEVSDDTLIRQYPAGPEFSHVLGYVGPVTEEEYNAGRDPEGNTLNDLYLPTDMVGRGGLEEALEESLRGRRGIKWVQTDAHGAQVSEIEQRRLSSSSGLTAVLTLDRDFQKAVAKALQAGIDAANAGAIEQGKDPVGAGVAIAMDPQNGDILALVSLPNFDNQLFVDGISQQQYEAYINNEFKPLTNFAISGAFPPGSTIKPLIAASALQAGTLGLGSYFECNGAIRVPTVFDETGGNRYVCWDPAGHGSVAVEEALAQSCDIFFYNVGAPGQVAEGSTVPLHYYNPGDSTPHYFSGLGIEKIKQYLEHDYGFGAITGIELAGEAEGLVPDSKWLYQSSLHGIWSIGDTINVSIGQGYLSCTPLQLLCGTAAIANGGSFYRPRLVKALKDEQGNTVKEFAADPVRKLSIQPSYIEVVRRGMRQAVTYGTAKGKFAKAPSSLTIAGKTGTAEFGQAVDGKYKKQHAWFTAFAPYDKPTIALAVLIQGGGEGATYAVPVADEMLAAFFK</sequence>
<organism evidence="14 15">
    <name type="scientific">Nitrolancea hollandica Lb</name>
    <dbReference type="NCBI Taxonomy" id="1129897"/>
    <lineage>
        <taxon>Bacteria</taxon>
        <taxon>Pseudomonadati</taxon>
        <taxon>Thermomicrobiota</taxon>
        <taxon>Thermomicrobia</taxon>
        <taxon>Sphaerobacterales</taxon>
        <taxon>Sphaerobacterineae</taxon>
        <taxon>Sphaerobacteraceae</taxon>
        <taxon>Nitrolancea</taxon>
    </lineage>
</organism>
<evidence type="ECO:0000259" key="12">
    <source>
        <dbReference type="Pfam" id="PF00905"/>
    </source>
</evidence>
<keyword evidence="4" id="KW-0645">Protease</keyword>
<evidence type="ECO:0000256" key="4">
    <source>
        <dbReference type="ARBA" id="ARBA00022645"/>
    </source>
</evidence>
<dbReference type="PANTHER" id="PTHR30627">
    <property type="entry name" value="PEPTIDOGLYCAN D,D-TRANSPEPTIDASE"/>
    <property type="match status" value="1"/>
</dbReference>
<evidence type="ECO:0000256" key="5">
    <source>
        <dbReference type="ARBA" id="ARBA00022692"/>
    </source>
</evidence>
<evidence type="ECO:0000256" key="8">
    <source>
        <dbReference type="ARBA" id="ARBA00022989"/>
    </source>
</evidence>
<comment type="caution">
    <text evidence="14">The sequence shown here is derived from an EMBL/GenBank/DDBJ whole genome shotgun (WGS) entry which is preliminary data.</text>
</comment>
<keyword evidence="6" id="KW-0133">Cell shape</keyword>
<proteinExistence type="predicted"/>
<dbReference type="Gene3D" id="3.40.710.10">
    <property type="entry name" value="DD-peptidase/beta-lactamase superfamily"/>
    <property type="match status" value="1"/>
</dbReference>
<dbReference type="OrthoDB" id="9770103at2"/>
<evidence type="ECO:0000256" key="10">
    <source>
        <dbReference type="ARBA" id="ARBA00023316"/>
    </source>
</evidence>
<dbReference type="InterPro" id="IPR050515">
    <property type="entry name" value="Beta-lactam/transpept"/>
</dbReference>
<dbReference type="Gene3D" id="3.90.1310.10">
    <property type="entry name" value="Penicillin-binding protein 2a (Domain 2)"/>
    <property type="match status" value="2"/>
</dbReference>
<protein>
    <submittedName>
        <fullName evidence="14">Penicillin-binding protein 2</fullName>
        <ecNumber evidence="14">2.4.1.129</ecNumber>
    </submittedName>
</protein>
<comment type="subcellular location">
    <subcellularLocation>
        <location evidence="2">Cell membrane</location>
    </subcellularLocation>
    <subcellularLocation>
        <location evidence="1">Membrane</location>
        <topology evidence="1">Single-pass membrane protein</topology>
    </subcellularLocation>
</comment>
<evidence type="ECO:0000313" key="14">
    <source>
        <dbReference type="EMBL" id="CCF84492.1"/>
    </source>
</evidence>
<name>I4EII0_9BACT</name>
<dbReference type="EC" id="2.4.1.129" evidence="14"/>
<keyword evidence="4" id="KW-0121">Carboxypeptidase</keyword>
<dbReference type="Pfam" id="PF03717">
    <property type="entry name" value="PBP_dimer"/>
    <property type="match status" value="2"/>
</dbReference>
<keyword evidence="9 11" id="KW-0472">Membrane</keyword>
<keyword evidence="15" id="KW-1185">Reference proteome</keyword>
<reference evidence="14 15" key="1">
    <citation type="journal article" date="2012" name="ISME J.">
        <title>Nitrification expanded: discovery, physiology and genomics of a nitrite-oxidizing bacterium from the phylum Chloroflexi.</title>
        <authorList>
            <person name="Sorokin D.Y."/>
            <person name="Lucker S."/>
            <person name="Vejmelkova D."/>
            <person name="Kostrikina N.A."/>
            <person name="Kleerebezem R."/>
            <person name="Rijpstra W.I."/>
            <person name="Damste J.S."/>
            <person name="Le Paslier D."/>
            <person name="Muyzer G."/>
            <person name="Wagner M."/>
            <person name="van Loosdrecht M.C."/>
            <person name="Daims H."/>
        </authorList>
    </citation>
    <scope>NUCLEOTIDE SEQUENCE [LARGE SCALE GENOMIC DNA]</scope>
    <source>
        <strain evidence="15">none</strain>
    </source>
</reference>
<evidence type="ECO:0000259" key="13">
    <source>
        <dbReference type="Pfam" id="PF03717"/>
    </source>
</evidence>
<evidence type="ECO:0000313" key="15">
    <source>
        <dbReference type="Proteomes" id="UP000004221"/>
    </source>
</evidence>
<keyword evidence="8 11" id="KW-1133">Transmembrane helix</keyword>
<dbReference type="GO" id="GO:0016757">
    <property type="term" value="F:glycosyltransferase activity"/>
    <property type="evidence" value="ECO:0007669"/>
    <property type="project" value="UniProtKB-KW"/>
</dbReference>
<feature type="domain" description="Penicillin-binding protein transpeptidase" evidence="12">
    <location>
        <begin position="383"/>
        <end position="746"/>
    </location>
</feature>
<dbReference type="InterPro" id="IPR012338">
    <property type="entry name" value="Beta-lactam/transpept-like"/>
</dbReference>
<keyword evidence="5 11" id="KW-0812">Transmembrane</keyword>
<dbReference type="SUPFAM" id="SSF56519">
    <property type="entry name" value="Penicillin binding protein dimerisation domain"/>
    <property type="match status" value="1"/>
</dbReference>
<dbReference type="InterPro" id="IPR001460">
    <property type="entry name" value="PCN-bd_Tpept"/>
</dbReference>
<keyword evidence="7" id="KW-0573">Peptidoglycan synthesis</keyword>
<evidence type="ECO:0000256" key="7">
    <source>
        <dbReference type="ARBA" id="ARBA00022984"/>
    </source>
</evidence>
<dbReference type="GO" id="GO:0005886">
    <property type="term" value="C:plasma membrane"/>
    <property type="evidence" value="ECO:0007669"/>
    <property type="project" value="TreeGrafter"/>
</dbReference>
<dbReference type="PANTHER" id="PTHR30627:SF2">
    <property type="entry name" value="PEPTIDOGLYCAN D,D-TRANSPEPTIDASE MRDA"/>
    <property type="match status" value="1"/>
</dbReference>
<dbReference type="GO" id="GO:0071555">
    <property type="term" value="P:cell wall organization"/>
    <property type="evidence" value="ECO:0007669"/>
    <property type="project" value="TreeGrafter"/>
</dbReference>
<keyword evidence="14" id="KW-0808">Transferase</keyword>
<dbReference type="EMBL" id="CAGS01000279">
    <property type="protein sequence ID" value="CCF84492.1"/>
    <property type="molecule type" value="Genomic_DNA"/>
</dbReference>
<dbReference type="SUPFAM" id="SSF56601">
    <property type="entry name" value="beta-lactamase/transpeptidase-like"/>
    <property type="match status" value="1"/>
</dbReference>
<dbReference type="GO" id="GO:0004180">
    <property type="term" value="F:carboxypeptidase activity"/>
    <property type="evidence" value="ECO:0007669"/>
    <property type="project" value="UniProtKB-KW"/>
</dbReference>
<dbReference type="InterPro" id="IPR005311">
    <property type="entry name" value="PBP_dimer"/>
</dbReference>
<keyword evidence="14" id="KW-0328">Glycosyltransferase</keyword>
<evidence type="ECO:0000256" key="11">
    <source>
        <dbReference type="SAM" id="Phobius"/>
    </source>
</evidence>
<dbReference type="AlphaFoldDB" id="I4EII0"/>
<feature type="domain" description="Penicillin-binding protein dimerisation" evidence="13">
    <location>
        <begin position="218"/>
        <end position="332"/>
    </location>
</feature>
<feature type="domain" description="Penicillin-binding protein dimerisation" evidence="13">
    <location>
        <begin position="79"/>
        <end position="203"/>
    </location>
</feature>